<dbReference type="EMBL" id="FXTH01000022">
    <property type="protein sequence ID" value="SMO90353.1"/>
    <property type="molecule type" value="Genomic_DNA"/>
</dbReference>
<reference evidence="1 2" key="1">
    <citation type="submission" date="2017-05" db="EMBL/GenBank/DDBJ databases">
        <authorList>
            <person name="Varghese N."/>
            <person name="Submissions S."/>
        </authorList>
    </citation>
    <scope>NUCLEOTIDE SEQUENCE [LARGE SCALE GENOMIC DNA]</scope>
    <source>
        <strain evidence="1 2">DSM 21194</strain>
    </source>
</reference>
<keyword evidence="2" id="KW-1185">Reference proteome</keyword>
<name>A0A521F2G3_9BACT</name>
<evidence type="ECO:0000313" key="2">
    <source>
        <dbReference type="Proteomes" id="UP000317593"/>
    </source>
</evidence>
<accession>A0A521F2G3</accession>
<dbReference type="AlphaFoldDB" id="A0A521F2G3"/>
<gene>
    <name evidence="1" type="ORF">SAMN06265218_1223</name>
</gene>
<sequence>MQFNINIPNPAIYSSFYFGDLDYVFTSNPCHGTNQERHGQGV</sequence>
<protein>
    <submittedName>
        <fullName evidence="1">Uncharacterized protein</fullName>
    </submittedName>
</protein>
<organism evidence="1 2">
    <name type="scientific">Fodinibius sediminis</name>
    <dbReference type="NCBI Taxonomy" id="1214077"/>
    <lineage>
        <taxon>Bacteria</taxon>
        <taxon>Pseudomonadati</taxon>
        <taxon>Balneolota</taxon>
        <taxon>Balneolia</taxon>
        <taxon>Balneolales</taxon>
        <taxon>Balneolaceae</taxon>
        <taxon>Fodinibius</taxon>
    </lineage>
</organism>
<proteinExistence type="predicted"/>
<evidence type="ECO:0000313" key="1">
    <source>
        <dbReference type="EMBL" id="SMO90353.1"/>
    </source>
</evidence>
<dbReference type="Proteomes" id="UP000317593">
    <property type="component" value="Unassembled WGS sequence"/>
</dbReference>